<dbReference type="EMBL" id="JAROCG010000001">
    <property type="protein sequence ID" value="MDN4610461.1"/>
    <property type="molecule type" value="Genomic_DNA"/>
</dbReference>
<name>A0ABT8JZ60_9MICC</name>
<dbReference type="PROSITE" id="PS01124">
    <property type="entry name" value="HTH_ARAC_FAMILY_2"/>
    <property type="match status" value="1"/>
</dbReference>
<dbReference type="InterPro" id="IPR018060">
    <property type="entry name" value="HTH_AraC"/>
</dbReference>
<dbReference type="InterPro" id="IPR050204">
    <property type="entry name" value="AraC_XylS_family_regulators"/>
</dbReference>
<dbReference type="Proteomes" id="UP001174209">
    <property type="component" value="Unassembled WGS sequence"/>
</dbReference>
<protein>
    <submittedName>
        <fullName evidence="5">Helix-turn-helix domain-containing protein</fullName>
    </submittedName>
</protein>
<dbReference type="SMART" id="SM00342">
    <property type="entry name" value="HTH_ARAC"/>
    <property type="match status" value="1"/>
</dbReference>
<dbReference type="PROSITE" id="PS00041">
    <property type="entry name" value="HTH_ARAC_FAMILY_1"/>
    <property type="match status" value="1"/>
</dbReference>
<sequence>MPTPSPKLDRQNVTTSSASSVEEWRHIVAQSFVPLVTEAPARTSFQGTMRSRSWDRTSIVEISADGHEVHRTPGLIERSDQRYFKLNVQLEGAGFLVQGNREAMLQPGDMAVYDTTKPYSLVFERHARMVVVMFPHDALTLSPDLVGQLSAVPMSSSQGIAGIVGPFIRQMAENLAALKGPSGARLASSALELVATMLHSELDERRDALTPHALLLASVHDYIEANLGDPSMSPASIAAAHFISTRHLHHLFQDSGTTVASWIRHQRLERTARDLRDPLQTGKPVSSIANRWGFVDAAHFSRAFRDAYGQSPSSWKSAA</sequence>
<reference evidence="5" key="1">
    <citation type="submission" date="2023-06" db="EMBL/GenBank/DDBJ databases">
        <title>MT1 and MT2 Draft Genomes of Novel Species.</title>
        <authorList>
            <person name="Venkateswaran K."/>
        </authorList>
    </citation>
    <scope>NUCLEOTIDE SEQUENCE</scope>
    <source>
        <strain evidence="5">IIF3SC-B10</strain>
    </source>
</reference>
<proteinExistence type="predicted"/>
<accession>A0ABT8JZ60</accession>
<evidence type="ECO:0000313" key="6">
    <source>
        <dbReference type="Proteomes" id="UP001174209"/>
    </source>
</evidence>
<dbReference type="RefSeq" id="WP_301225651.1">
    <property type="nucleotide sequence ID" value="NZ_JAROCG010000001.1"/>
</dbReference>
<dbReference type="InterPro" id="IPR035418">
    <property type="entry name" value="AraC-bd_2"/>
</dbReference>
<dbReference type="Pfam" id="PF12833">
    <property type="entry name" value="HTH_18"/>
    <property type="match status" value="1"/>
</dbReference>
<gene>
    <name evidence="5" type="ORF">P5G52_06215</name>
</gene>
<comment type="caution">
    <text evidence="5">The sequence shown here is derived from an EMBL/GenBank/DDBJ whole genome shotgun (WGS) entry which is preliminary data.</text>
</comment>
<keyword evidence="2" id="KW-0238">DNA-binding</keyword>
<dbReference type="SUPFAM" id="SSF46689">
    <property type="entry name" value="Homeodomain-like"/>
    <property type="match status" value="1"/>
</dbReference>
<dbReference type="InterPro" id="IPR018062">
    <property type="entry name" value="HTH_AraC-typ_CS"/>
</dbReference>
<dbReference type="InterPro" id="IPR009057">
    <property type="entry name" value="Homeodomain-like_sf"/>
</dbReference>
<dbReference type="PANTHER" id="PTHR46796">
    <property type="entry name" value="HTH-TYPE TRANSCRIPTIONAL ACTIVATOR RHAS-RELATED"/>
    <property type="match status" value="1"/>
</dbReference>
<evidence type="ECO:0000256" key="2">
    <source>
        <dbReference type="ARBA" id="ARBA00023125"/>
    </source>
</evidence>
<organism evidence="5 6">
    <name type="scientific">Arthrobacter burdickii</name>
    <dbReference type="NCBI Taxonomy" id="3035920"/>
    <lineage>
        <taxon>Bacteria</taxon>
        <taxon>Bacillati</taxon>
        <taxon>Actinomycetota</taxon>
        <taxon>Actinomycetes</taxon>
        <taxon>Micrococcales</taxon>
        <taxon>Micrococcaceae</taxon>
        <taxon>Arthrobacter</taxon>
    </lineage>
</organism>
<dbReference type="Gene3D" id="1.10.10.60">
    <property type="entry name" value="Homeodomain-like"/>
    <property type="match status" value="1"/>
</dbReference>
<evidence type="ECO:0000259" key="4">
    <source>
        <dbReference type="PROSITE" id="PS01124"/>
    </source>
</evidence>
<keyword evidence="3" id="KW-0804">Transcription</keyword>
<evidence type="ECO:0000256" key="3">
    <source>
        <dbReference type="ARBA" id="ARBA00023163"/>
    </source>
</evidence>
<keyword evidence="1" id="KW-0805">Transcription regulation</keyword>
<dbReference type="InterPro" id="IPR020449">
    <property type="entry name" value="Tscrpt_reg_AraC-type_HTH"/>
</dbReference>
<evidence type="ECO:0000256" key="1">
    <source>
        <dbReference type="ARBA" id="ARBA00023015"/>
    </source>
</evidence>
<keyword evidence="6" id="KW-1185">Reference proteome</keyword>
<dbReference type="PRINTS" id="PR00032">
    <property type="entry name" value="HTHARAC"/>
</dbReference>
<dbReference type="Pfam" id="PF14525">
    <property type="entry name" value="AraC_binding_2"/>
    <property type="match status" value="1"/>
</dbReference>
<dbReference type="PANTHER" id="PTHR46796:SF6">
    <property type="entry name" value="ARAC SUBFAMILY"/>
    <property type="match status" value="1"/>
</dbReference>
<feature type="domain" description="HTH araC/xylS-type" evidence="4">
    <location>
        <begin position="217"/>
        <end position="318"/>
    </location>
</feature>
<evidence type="ECO:0000313" key="5">
    <source>
        <dbReference type="EMBL" id="MDN4610461.1"/>
    </source>
</evidence>